<name>H3GC69_PHYRM</name>
<feature type="compositionally biased region" description="Basic and acidic residues" evidence="1">
    <location>
        <begin position="153"/>
        <end position="164"/>
    </location>
</feature>
<feature type="region of interest" description="Disordered" evidence="1">
    <location>
        <begin position="75"/>
        <end position="188"/>
    </location>
</feature>
<dbReference type="HOGENOM" id="CLU_393115_0_0_1"/>
<dbReference type="InterPro" id="IPR046347">
    <property type="entry name" value="bZIP_sf"/>
</dbReference>
<accession>H3GC69</accession>
<protein>
    <recommendedName>
        <fullName evidence="2">BZIP domain-containing protein</fullName>
    </recommendedName>
</protein>
<feature type="compositionally biased region" description="Basic residues" evidence="1">
    <location>
        <begin position="367"/>
        <end position="377"/>
    </location>
</feature>
<proteinExistence type="predicted"/>
<dbReference type="Gene3D" id="1.20.5.170">
    <property type="match status" value="1"/>
</dbReference>
<dbReference type="VEuPathDB" id="FungiDB:KRP23_7219"/>
<feature type="domain" description="BZIP" evidence="2">
    <location>
        <begin position="532"/>
        <end position="574"/>
    </location>
</feature>
<dbReference type="EMBL" id="DS565999">
    <property type="status" value="NOT_ANNOTATED_CDS"/>
    <property type="molecule type" value="Genomic_DNA"/>
</dbReference>
<dbReference type="InterPro" id="IPR004827">
    <property type="entry name" value="bZIP"/>
</dbReference>
<feature type="compositionally biased region" description="Basic and acidic residues" evidence="1">
    <location>
        <begin position="393"/>
        <end position="408"/>
    </location>
</feature>
<keyword evidence="4" id="KW-1185">Reference proteome</keyword>
<dbReference type="InParanoid" id="H3GC69"/>
<evidence type="ECO:0000256" key="1">
    <source>
        <dbReference type="SAM" id="MobiDB-lite"/>
    </source>
</evidence>
<reference evidence="4" key="1">
    <citation type="journal article" date="2006" name="Science">
        <title>Phytophthora genome sequences uncover evolutionary origins and mechanisms of pathogenesis.</title>
        <authorList>
            <person name="Tyler B.M."/>
            <person name="Tripathy S."/>
            <person name="Zhang X."/>
            <person name="Dehal P."/>
            <person name="Jiang R.H."/>
            <person name="Aerts A."/>
            <person name="Arredondo F.D."/>
            <person name="Baxter L."/>
            <person name="Bensasson D."/>
            <person name="Beynon J.L."/>
            <person name="Chapman J."/>
            <person name="Damasceno C.M."/>
            <person name="Dorrance A.E."/>
            <person name="Dou D."/>
            <person name="Dickerman A.W."/>
            <person name="Dubchak I.L."/>
            <person name="Garbelotto M."/>
            <person name="Gijzen M."/>
            <person name="Gordon S.G."/>
            <person name="Govers F."/>
            <person name="Grunwald N.J."/>
            <person name="Huang W."/>
            <person name="Ivors K.L."/>
            <person name="Jones R.W."/>
            <person name="Kamoun S."/>
            <person name="Krampis K."/>
            <person name="Lamour K.H."/>
            <person name="Lee M.K."/>
            <person name="McDonald W.H."/>
            <person name="Medina M."/>
            <person name="Meijer H.J."/>
            <person name="Nordberg E.K."/>
            <person name="Maclean D.J."/>
            <person name="Ospina-Giraldo M.D."/>
            <person name="Morris P.F."/>
            <person name="Phuntumart V."/>
            <person name="Putnam N.H."/>
            <person name="Rash S."/>
            <person name="Rose J.K."/>
            <person name="Sakihama Y."/>
            <person name="Salamov A.A."/>
            <person name="Savidor A."/>
            <person name="Scheuring C.F."/>
            <person name="Smith B.M."/>
            <person name="Sobral B.W."/>
            <person name="Terry A."/>
            <person name="Torto-Alalibo T.A."/>
            <person name="Win J."/>
            <person name="Xu Z."/>
            <person name="Zhang H."/>
            <person name="Grigoriev I.V."/>
            <person name="Rokhsar D.S."/>
            <person name="Boore J.L."/>
        </authorList>
    </citation>
    <scope>NUCLEOTIDE SEQUENCE [LARGE SCALE GENOMIC DNA]</scope>
    <source>
        <strain evidence="4">Pr102</strain>
    </source>
</reference>
<dbReference type="CDD" id="cd14809">
    <property type="entry name" value="bZIP_AUREO-like"/>
    <property type="match status" value="1"/>
</dbReference>
<sequence>MKGNAASQSAETPAQQPKRFWSYRWFADDLAHRRSPARTDNIDPASCAGSKASPAFVPPWILTISQPLMHSPGRFRAASRSAPRHLPRWDAPDPNDDDDSFLSASDLVKTLQPVPRRSSQSRRPMTDRRWAPPPMETPMGFNDWSFDGPPPAEDARAGAADRSRAPKNGVMRGPRSFPGDQLDLDPDMLQDGEDYEVARTRAMYDVEPRHSQAQLQRYQQQQKQYQRAMQREFGGDSTQLYRRATSHPEHEIYVREARGREPLDDLPFDPPRRIPRSTPPPAVATSSPLVSFGLRPNGLMRDTRAMQNRRYHAPAPSTHSPNYGPRVDEFPLEPAMLEMYQDEMDSPPTAAGSMSRRRGYAPPQQQHRIHQQMPRRRQSIEHLDDDLLNNRRPFHDAGLPRDRRGVESRGVYEELVPTPTTAGVAQNHGFGNLTPSREDDDLVAIAAINGASASRPGQSRPIDRVQKLKRSRPDDPPTPASSVSVTDEPKATAKAAKAKRKQTAASNASSMNTEGKDRESQPKRRCGRKSMNYSSEQKRERNRAAVKKCRQRQALKLEYLQHKAESLAAENQALSEMLVKNTELDEEQRTSLTRGIQMDILLKIKEIFTQSLPKDFVLDADSIWDLNSVLAVSMPSRCYYGIESIKDFWRTSLRMRNKGKIRSFWAWLFRLPPGDRFSEFDIQPFSPTSNLYFISWTTKSTPPLAGSMVIMFGNGHRVTLHVECFGWLIWRYLLTNEPFPEPPLE</sequence>
<evidence type="ECO:0000259" key="2">
    <source>
        <dbReference type="PROSITE" id="PS50217"/>
    </source>
</evidence>
<reference evidence="3" key="2">
    <citation type="submission" date="2015-06" db="UniProtKB">
        <authorList>
            <consortium name="EnsemblProtists"/>
        </authorList>
    </citation>
    <scope>IDENTIFICATION</scope>
    <source>
        <strain evidence="3">Pr102</strain>
    </source>
</reference>
<dbReference type="Pfam" id="PF07716">
    <property type="entry name" value="bZIP_2"/>
    <property type="match status" value="1"/>
</dbReference>
<dbReference type="AlphaFoldDB" id="H3GC69"/>
<dbReference type="VEuPathDB" id="FungiDB:KRP22_12328"/>
<evidence type="ECO:0000313" key="3">
    <source>
        <dbReference type="EnsemblProtists" id="Phyra72977"/>
    </source>
</evidence>
<feature type="compositionally biased region" description="Low complexity" evidence="1">
    <location>
        <begin position="101"/>
        <end position="123"/>
    </location>
</feature>
<dbReference type="PROSITE" id="PS50217">
    <property type="entry name" value="BZIP"/>
    <property type="match status" value="1"/>
</dbReference>
<dbReference type="GO" id="GO:0003700">
    <property type="term" value="F:DNA-binding transcription factor activity"/>
    <property type="evidence" value="ECO:0007669"/>
    <property type="project" value="InterPro"/>
</dbReference>
<feature type="region of interest" description="Disordered" evidence="1">
    <location>
        <begin position="344"/>
        <end position="408"/>
    </location>
</feature>
<dbReference type="SUPFAM" id="SSF57959">
    <property type="entry name" value="Leucine zipper domain"/>
    <property type="match status" value="1"/>
</dbReference>
<dbReference type="Proteomes" id="UP000005238">
    <property type="component" value="Unassembled WGS sequence"/>
</dbReference>
<dbReference type="eggNOG" id="ENOG502QV8Q">
    <property type="taxonomic scope" value="Eukaryota"/>
</dbReference>
<evidence type="ECO:0000313" key="4">
    <source>
        <dbReference type="Proteomes" id="UP000005238"/>
    </source>
</evidence>
<feature type="region of interest" description="Disordered" evidence="1">
    <location>
        <begin position="271"/>
        <end position="296"/>
    </location>
</feature>
<feature type="region of interest" description="Disordered" evidence="1">
    <location>
        <begin position="467"/>
        <end position="545"/>
    </location>
</feature>
<dbReference type="EnsemblProtists" id="Phyra72977">
    <property type="protein sequence ID" value="Phyra72977"/>
    <property type="gene ID" value="Phyra72977"/>
</dbReference>
<organism evidence="3 4">
    <name type="scientific">Phytophthora ramorum</name>
    <name type="common">Sudden oak death agent</name>
    <dbReference type="NCBI Taxonomy" id="164328"/>
    <lineage>
        <taxon>Eukaryota</taxon>
        <taxon>Sar</taxon>
        <taxon>Stramenopiles</taxon>
        <taxon>Oomycota</taxon>
        <taxon>Peronosporomycetes</taxon>
        <taxon>Peronosporales</taxon>
        <taxon>Peronosporaceae</taxon>
        <taxon>Phytophthora</taxon>
    </lineage>
</organism>
<dbReference type="STRING" id="164328.H3GC69"/>
<dbReference type="OMA" id="IMFGNGH"/>